<evidence type="ECO:0000313" key="2">
    <source>
        <dbReference type="Proteomes" id="UP000535437"/>
    </source>
</evidence>
<comment type="caution">
    <text evidence="1">The sequence shown here is derived from an EMBL/GenBank/DDBJ whole genome shotgun (WGS) entry which is preliminary data.</text>
</comment>
<gene>
    <name evidence="1" type="ORF">HNR09_001734</name>
</gene>
<proteinExistence type="predicted"/>
<sequence>MAEAVRDALDDRGISRSKVCGAIIWVHSPHRQSVLDELNRVLNPDARVLQLWGSAAQDPREVMDNEDRSGRRWRMRHLFLGYHRDSGGSRWLTDGEISRATVLAWDSGSEYASAGQLDPWELRP</sequence>
<keyword evidence="2" id="KW-1185">Reference proteome</keyword>
<organism evidence="1 2">
    <name type="scientific">Nesterenkonia xinjiangensis</name>
    <dbReference type="NCBI Taxonomy" id="225327"/>
    <lineage>
        <taxon>Bacteria</taxon>
        <taxon>Bacillati</taxon>
        <taxon>Actinomycetota</taxon>
        <taxon>Actinomycetes</taxon>
        <taxon>Micrococcales</taxon>
        <taxon>Micrococcaceae</taxon>
        <taxon>Nesterenkonia</taxon>
    </lineage>
</organism>
<dbReference type="RefSeq" id="WP_179541679.1">
    <property type="nucleotide sequence ID" value="NZ_JACCFY010000001.1"/>
</dbReference>
<reference evidence="1 2" key="1">
    <citation type="submission" date="2020-07" db="EMBL/GenBank/DDBJ databases">
        <title>Sequencing the genomes of 1000 actinobacteria strains.</title>
        <authorList>
            <person name="Klenk H.-P."/>
        </authorList>
    </citation>
    <scope>NUCLEOTIDE SEQUENCE [LARGE SCALE GENOMIC DNA]</scope>
    <source>
        <strain evidence="1 2">DSM 15475</strain>
    </source>
</reference>
<name>A0A7Z0GM78_9MICC</name>
<dbReference type="EMBL" id="JACCFY010000001">
    <property type="protein sequence ID" value="NYJ78323.1"/>
    <property type="molecule type" value="Genomic_DNA"/>
</dbReference>
<dbReference type="Proteomes" id="UP000535437">
    <property type="component" value="Unassembled WGS sequence"/>
</dbReference>
<evidence type="ECO:0000313" key="1">
    <source>
        <dbReference type="EMBL" id="NYJ78323.1"/>
    </source>
</evidence>
<dbReference type="AlphaFoldDB" id="A0A7Z0GM78"/>
<protein>
    <submittedName>
        <fullName evidence="1">Uncharacterized protein</fullName>
    </submittedName>
</protein>
<accession>A0A7Z0GM78</accession>